<name>A0AAV1P3F2_SCOSC</name>
<keyword evidence="3" id="KW-0812">Transmembrane</keyword>
<dbReference type="GO" id="GO:0005576">
    <property type="term" value="C:extracellular region"/>
    <property type="evidence" value="ECO:0007669"/>
    <property type="project" value="TreeGrafter"/>
</dbReference>
<keyword evidence="1" id="KW-1015">Disulfide bond</keyword>
<dbReference type="InterPro" id="IPR017853">
    <property type="entry name" value="GH"/>
</dbReference>
<dbReference type="InterPro" id="IPR029070">
    <property type="entry name" value="Chitinase_insertion_sf"/>
</dbReference>
<dbReference type="InterPro" id="IPR011583">
    <property type="entry name" value="Chitinase_II/V-like_cat"/>
</dbReference>
<organism evidence="6 7">
    <name type="scientific">Scomber scombrus</name>
    <name type="common">Atlantic mackerel</name>
    <name type="synonym">Scomber vernalis</name>
    <dbReference type="NCBI Taxonomy" id="13677"/>
    <lineage>
        <taxon>Eukaryota</taxon>
        <taxon>Metazoa</taxon>
        <taxon>Chordata</taxon>
        <taxon>Craniata</taxon>
        <taxon>Vertebrata</taxon>
        <taxon>Euteleostomi</taxon>
        <taxon>Actinopterygii</taxon>
        <taxon>Neopterygii</taxon>
        <taxon>Teleostei</taxon>
        <taxon>Neoteleostei</taxon>
        <taxon>Acanthomorphata</taxon>
        <taxon>Pelagiaria</taxon>
        <taxon>Scombriformes</taxon>
        <taxon>Scombridae</taxon>
        <taxon>Scomber</taxon>
    </lineage>
</organism>
<evidence type="ECO:0000256" key="4">
    <source>
        <dbReference type="SAM" id="SignalP"/>
    </source>
</evidence>
<dbReference type="AlphaFoldDB" id="A0AAV1P3F2"/>
<protein>
    <submittedName>
        <fullName evidence="6">Chitinase-3-like protein 1</fullName>
    </submittedName>
</protein>
<dbReference type="InterPro" id="IPR001223">
    <property type="entry name" value="Glyco_hydro18_cat"/>
</dbReference>
<dbReference type="Pfam" id="PF00704">
    <property type="entry name" value="Glyco_hydro_18"/>
    <property type="match status" value="1"/>
</dbReference>
<dbReference type="EMBL" id="CAWUFR010000090">
    <property type="protein sequence ID" value="CAK6966073.1"/>
    <property type="molecule type" value="Genomic_DNA"/>
</dbReference>
<keyword evidence="3" id="KW-1133">Transmembrane helix</keyword>
<feature type="transmembrane region" description="Helical" evidence="3">
    <location>
        <begin position="484"/>
        <end position="502"/>
    </location>
</feature>
<dbReference type="InterPro" id="IPR050314">
    <property type="entry name" value="Glycosyl_Hydrlase_18"/>
</dbReference>
<gene>
    <name evidence="6" type="ORF">FSCOSCO3_A014601</name>
</gene>
<dbReference type="Gene3D" id="3.10.50.10">
    <property type="match status" value="1"/>
</dbReference>
<accession>A0AAV1P3F2</accession>
<dbReference type="GO" id="GO:0008061">
    <property type="term" value="F:chitin binding"/>
    <property type="evidence" value="ECO:0007669"/>
    <property type="project" value="InterPro"/>
</dbReference>
<evidence type="ECO:0000313" key="6">
    <source>
        <dbReference type="EMBL" id="CAK6966073.1"/>
    </source>
</evidence>
<dbReference type="Gene3D" id="3.20.20.80">
    <property type="entry name" value="Glycosidases"/>
    <property type="match status" value="1"/>
</dbReference>
<dbReference type="Proteomes" id="UP001314229">
    <property type="component" value="Unassembled WGS sequence"/>
</dbReference>
<reference evidence="6 7" key="1">
    <citation type="submission" date="2024-01" db="EMBL/GenBank/DDBJ databases">
        <authorList>
            <person name="Alioto T."/>
            <person name="Alioto T."/>
            <person name="Gomez Garrido J."/>
        </authorList>
    </citation>
    <scope>NUCLEOTIDE SEQUENCE [LARGE SCALE GENOMIC DNA]</scope>
</reference>
<dbReference type="PANTHER" id="PTHR11177:SF248">
    <property type="entry name" value="CHITOTRIOSIDASE-1"/>
    <property type="match status" value="1"/>
</dbReference>
<evidence type="ECO:0000256" key="3">
    <source>
        <dbReference type="SAM" id="Phobius"/>
    </source>
</evidence>
<dbReference type="PROSITE" id="PS51910">
    <property type="entry name" value="GH18_2"/>
    <property type="match status" value="1"/>
</dbReference>
<feature type="signal peptide" evidence="4">
    <location>
        <begin position="1"/>
        <end position="21"/>
    </location>
</feature>
<sequence length="504" mass="56479">MNAGIASVIVALQLFIQMATTTKLVCYFTNWSRYRPGVGKFLPENVDPNLCTHLVYSFTIINHANEITEYEWNEKSLYKSFIELKKSSSTLKTLLSVRDESAGSQFSIMVSAPANRQTFIQSSIRFLRTHGFDGLDLDLGDVGSHGSPPWDKKGVTLLCKGLWEAYEAESKGHKDTRLILSAAVTAETDVLDRLYEISEMSKYLDFINVKTFGLHGGQDGVTAHHTPLYTENTTNIDHVMQYWMKRGAPAGKLLLGFSTHAYSFTLSTTATGVGAPVSSPASPGPYTQQIGLWSYYETCSFLKGTSVQWIDRQEVPYAVKGNQWVGFDNQRSYDAKVDYLRRRQLGGAAVWTLDMDDYSGHFCEQGKYPLISHLKHRLSEDWTPQGTTPAVSLPTTSSSTSESTHPTHKVFTTTKPDHSCFQNITVVYPVSGFCTHRGDGLYLRSDSPKTFYRCVQRRTYVTRCHTEGTEHSSGVQVTPSNDLVLMRLILTALFHLLCYFIYGN</sequence>
<dbReference type="FunFam" id="3.10.50.10:FF:000001">
    <property type="entry name" value="Chitinase 3-like 1"/>
    <property type="match status" value="1"/>
</dbReference>
<keyword evidence="7" id="KW-1185">Reference proteome</keyword>
<feature type="compositionally biased region" description="Low complexity" evidence="2">
    <location>
        <begin position="387"/>
        <end position="404"/>
    </location>
</feature>
<dbReference type="GO" id="GO:0005975">
    <property type="term" value="P:carbohydrate metabolic process"/>
    <property type="evidence" value="ECO:0007669"/>
    <property type="project" value="InterPro"/>
</dbReference>
<comment type="caution">
    <text evidence="6">The sequence shown here is derived from an EMBL/GenBank/DDBJ whole genome shotgun (WGS) entry which is preliminary data.</text>
</comment>
<proteinExistence type="predicted"/>
<evidence type="ECO:0000259" key="5">
    <source>
        <dbReference type="PROSITE" id="PS51910"/>
    </source>
</evidence>
<dbReference type="SUPFAM" id="SSF54556">
    <property type="entry name" value="Chitinase insertion domain"/>
    <property type="match status" value="1"/>
</dbReference>
<feature type="chain" id="PRO_5043662432" evidence="4">
    <location>
        <begin position="22"/>
        <end position="504"/>
    </location>
</feature>
<keyword evidence="3" id="KW-0472">Membrane</keyword>
<feature type="region of interest" description="Disordered" evidence="2">
    <location>
        <begin position="384"/>
        <end position="409"/>
    </location>
</feature>
<evidence type="ECO:0000313" key="7">
    <source>
        <dbReference type="Proteomes" id="UP001314229"/>
    </source>
</evidence>
<feature type="domain" description="GH18" evidence="5">
    <location>
        <begin position="22"/>
        <end position="381"/>
    </location>
</feature>
<evidence type="ECO:0000256" key="1">
    <source>
        <dbReference type="ARBA" id="ARBA00023157"/>
    </source>
</evidence>
<dbReference type="SUPFAM" id="SSF51445">
    <property type="entry name" value="(Trans)glycosidases"/>
    <property type="match status" value="1"/>
</dbReference>
<evidence type="ECO:0000256" key="2">
    <source>
        <dbReference type="SAM" id="MobiDB-lite"/>
    </source>
</evidence>
<dbReference type="SMART" id="SM00636">
    <property type="entry name" value="Glyco_18"/>
    <property type="match status" value="1"/>
</dbReference>
<keyword evidence="4" id="KW-0732">Signal</keyword>
<dbReference type="PANTHER" id="PTHR11177">
    <property type="entry name" value="CHITINASE"/>
    <property type="match status" value="1"/>
</dbReference>